<evidence type="ECO:0000313" key="3">
    <source>
        <dbReference type="Proteomes" id="UP000184604"/>
    </source>
</evidence>
<dbReference type="RefSeq" id="WP_073538133.1">
    <property type="nucleotide sequence ID" value="NZ_CP018335.1"/>
</dbReference>
<dbReference type="Proteomes" id="UP000184604">
    <property type="component" value="Chromosome"/>
</dbReference>
<accession>A0A1L5F658</accession>
<keyword evidence="1" id="KW-0472">Membrane</keyword>
<keyword evidence="1" id="KW-1133">Transmembrane helix</keyword>
<gene>
    <name evidence="2" type="ORF">BS101_06780</name>
</gene>
<keyword evidence="1" id="KW-0812">Transmembrane</keyword>
<proteinExistence type="predicted"/>
<name>A0A1L5F658_CLOKL</name>
<protein>
    <submittedName>
        <fullName evidence="2">Uncharacterized protein</fullName>
    </submittedName>
</protein>
<evidence type="ECO:0000313" key="2">
    <source>
        <dbReference type="EMBL" id="APM38463.1"/>
    </source>
</evidence>
<evidence type="ECO:0000256" key="1">
    <source>
        <dbReference type="SAM" id="Phobius"/>
    </source>
</evidence>
<dbReference type="AlphaFoldDB" id="A0A1L5F658"/>
<sequence>MLDMMRCICKICGRDIRKLISSIILTAIDTILSMAMLGMVLMTLVSLAAGSFDKKFLNKASADIISVLDEKPLPYRTSKPHFDNYGITLDNVFSSFIQK</sequence>
<reference evidence="2 3" key="1">
    <citation type="submission" date="2016-12" db="EMBL/GenBank/DDBJ databases">
        <title>Complete genome sequence of Clostridium kluyveri JZZ isolated from the pit mud of a Chinese flavor liquor-making factory.</title>
        <authorList>
            <person name="Wang Y."/>
        </authorList>
    </citation>
    <scope>NUCLEOTIDE SEQUENCE [LARGE SCALE GENOMIC DNA]</scope>
    <source>
        <strain evidence="2 3">JZZ</strain>
    </source>
</reference>
<feature type="transmembrane region" description="Helical" evidence="1">
    <location>
        <begin position="20"/>
        <end position="49"/>
    </location>
</feature>
<organism evidence="2 3">
    <name type="scientific">Clostridium kluyveri</name>
    <dbReference type="NCBI Taxonomy" id="1534"/>
    <lineage>
        <taxon>Bacteria</taxon>
        <taxon>Bacillati</taxon>
        <taxon>Bacillota</taxon>
        <taxon>Clostridia</taxon>
        <taxon>Eubacteriales</taxon>
        <taxon>Clostridiaceae</taxon>
        <taxon>Clostridium</taxon>
    </lineage>
</organism>
<dbReference type="EMBL" id="CP018335">
    <property type="protein sequence ID" value="APM38463.1"/>
    <property type="molecule type" value="Genomic_DNA"/>
</dbReference>